<dbReference type="UniPathway" id="UPA00034">
    <property type="reaction ID" value="UER00027"/>
</dbReference>
<dbReference type="RefSeq" id="WP_042057818.1">
    <property type="nucleotide sequence ID" value="NZ_BAND01000038.1"/>
</dbReference>
<dbReference type="InterPro" id="IPR000183">
    <property type="entry name" value="Orn/DAP/Arg_de-COase"/>
</dbReference>
<dbReference type="NCBIfam" id="TIGR01048">
    <property type="entry name" value="lysA"/>
    <property type="match status" value="1"/>
</dbReference>
<feature type="binding site" evidence="5">
    <location>
        <position position="364"/>
    </location>
    <ligand>
        <name>substrate</name>
    </ligand>
</feature>
<comment type="pathway">
    <text evidence="5 8">Amino-acid biosynthesis; L-lysine biosynthesis via DAP pathway; L-lysine from DL-2,6-diaminopimelate: step 1/1.</text>
</comment>
<keyword evidence="3 5" id="KW-0663">Pyridoxal phosphate</keyword>
<dbReference type="GO" id="GO:0008836">
    <property type="term" value="F:diaminopimelate decarboxylase activity"/>
    <property type="evidence" value="ECO:0007669"/>
    <property type="project" value="UniProtKB-UniRule"/>
</dbReference>
<dbReference type="SUPFAM" id="SSF51419">
    <property type="entry name" value="PLP-binding barrel"/>
    <property type="match status" value="1"/>
</dbReference>
<keyword evidence="12" id="KW-1185">Reference proteome</keyword>
<feature type="binding site" evidence="5">
    <location>
        <begin position="290"/>
        <end position="293"/>
    </location>
    <ligand>
        <name>pyridoxal 5'-phosphate</name>
        <dbReference type="ChEBI" id="CHEBI:597326"/>
    </ligand>
</feature>
<feature type="domain" description="Orn/DAP/Arg decarboxylase 2 N-terminal" evidence="10">
    <location>
        <begin position="51"/>
        <end position="297"/>
    </location>
</feature>
<dbReference type="Gene3D" id="3.20.20.10">
    <property type="entry name" value="Alanine racemase"/>
    <property type="match status" value="1"/>
</dbReference>
<feature type="modified residue" description="N6-(pyridoxal phosphate)lysine" evidence="5 7">
    <location>
        <position position="77"/>
    </location>
</feature>
<sequence>MTRPDPDPLNLLASRPSLRMDAQAGLSFEDVPLHLVARTLGTPCWVTGAGTLRRRTRNLKTAFVEAGLDVAIHYALKANDHLATLTVLREEGCGADVVSGGELHRAIHAGLAPEDIVFSGVGKTREEMALALRLGVGQINVESAEELHRLSRVATGADRSARVALRVNPDIDAGTHDKISTGRAGDKFGIAWDQAATLYAEAAALPGLEPVGLAVHIGSQILSPAPFRAAFARVAALVRQLRAEGMTVRTVDCGGGLGIRYRDEIAPPPAALAGAIKETLGTLDVALAVEPGRWIAAPAGVLLSSVIDVKRTPDGAPDFLILDAAMNDLARPALYESWHGILPLSPERLHVDPTPQTVVGPVCESSDVFAEARPLPPLREGDLVAILDTGAYGSVMSSTYNSRPFAAQAMVENGVWQPIRARQPVEALWADETLPDWLRRVS</sequence>
<dbReference type="Proteomes" id="UP000019760">
    <property type="component" value="Unassembled WGS sequence"/>
</dbReference>
<reference evidence="12" key="1">
    <citation type="journal article" date="2014" name="FEMS Microbiol. Lett.">
        <title>Draft Genomic DNA Sequence of the Facultatively Methylotrophic Bacterium Acidomonas methanolica type strain MB58.</title>
        <authorList>
            <person name="Higashiura N."/>
            <person name="Hadano H."/>
            <person name="Hirakawa H."/>
            <person name="Matsutani M."/>
            <person name="Takabe S."/>
            <person name="Matsushita K."/>
            <person name="Azuma Y."/>
        </authorList>
    </citation>
    <scope>NUCLEOTIDE SEQUENCE [LARGE SCALE GENOMIC DNA]</scope>
    <source>
        <strain evidence="12">MB58</strain>
    </source>
</reference>
<evidence type="ECO:0000256" key="6">
    <source>
        <dbReference type="NCBIfam" id="TIGR01048"/>
    </source>
</evidence>
<dbReference type="HAMAP" id="MF_02120">
    <property type="entry name" value="LysA"/>
    <property type="match status" value="1"/>
</dbReference>
<dbReference type="CDD" id="cd06828">
    <property type="entry name" value="PLPDE_III_DapDC"/>
    <property type="match status" value="1"/>
</dbReference>
<evidence type="ECO:0000256" key="4">
    <source>
        <dbReference type="ARBA" id="ARBA00023239"/>
    </source>
</evidence>
<dbReference type="InterPro" id="IPR022643">
    <property type="entry name" value="De-COase2_C"/>
</dbReference>
<name>A0A023D3T7_ACIMT</name>
<keyword evidence="4 5" id="KW-0456">Lyase</keyword>
<dbReference type="InterPro" id="IPR029066">
    <property type="entry name" value="PLP-binding_barrel"/>
</dbReference>
<dbReference type="GO" id="GO:0009089">
    <property type="term" value="P:lysine biosynthetic process via diaminopimelate"/>
    <property type="evidence" value="ECO:0007669"/>
    <property type="project" value="UniProtKB-UniRule"/>
</dbReference>
<comment type="similarity">
    <text evidence="5">Belongs to the Orn/Lys/Arg decarboxylase class-II family. LysA subfamily.</text>
</comment>
<proteinExistence type="inferred from homology"/>
<evidence type="ECO:0000256" key="5">
    <source>
        <dbReference type="HAMAP-Rule" id="MF_02120"/>
    </source>
</evidence>
<evidence type="ECO:0000259" key="10">
    <source>
        <dbReference type="Pfam" id="PF02784"/>
    </source>
</evidence>
<dbReference type="PRINTS" id="PR01181">
    <property type="entry name" value="DAPDCRBXLASE"/>
</dbReference>
<comment type="subunit">
    <text evidence="5">Homodimer.</text>
</comment>
<dbReference type="SUPFAM" id="SSF50621">
    <property type="entry name" value="Alanine racemase C-terminal domain-like"/>
    <property type="match status" value="1"/>
</dbReference>
<dbReference type="PROSITE" id="PS00879">
    <property type="entry name" value="ODR_DC_2_2"/>
    <property type="match status" value="1"/>
</dbReference>
<protein>
    <recommendedName>
        <fullName evidence="5 6">Diaminopimelate decarboxylase</fullName>
        <shortName evidence="5">DAP decarboxylase</shortName>
        <shortName evidence="5">DAPDC</shortName>
        <ecNumber evidence="5 6">4.1.1.20</ecNumber>
    </recommendedName>
</protein>
<evidence type="ECO:0000256" key="1">
    <source>
        <dbReference type="ARBA" id="ARBA00001933"/>
    </source>
</evidence>
<dbReference type="GO" id="GO:0030170">
    <property type="term" value="F:pyridoxal phosphate binding"/>
    <property type="evidence" value="ECO:0007669"/>
    <property type="project" value="UniProtKB-UniRule"/>
</dbReference>
<evidence type="ECO:0000256" key="3">
    <source>
        <dbReference type="ARBA" id="ARBA00022898"/>
    </source>
</evidence>
<dbReference type="Pfam" id="PF00278">
    <property type="entry name" value="Orn_DAP_Arg_deC"/>
    <property type="match status" value="1"/>
</dbReference>
<dbReference type="InterPro" id="IPR002986">
    <property type="entry name" value="DAP_deCOOHase_LysA"/>
</dbReference>
<gene>
    <name evidence="5" type="primary">lysA</name>
    <name evidence="11" type="ORF">Amme_038_067</name>
</gene>
<evidence type="ECO:0000256" key="7">
    <source>
        <dbReference type="PIRSR" id="PIRSR600183-50"/>
    </source>
</evidence>
<comment type="caution">
    <text evidence="11">The sequence shown here is derived from an EMBL/GenBank/DDBJ whole genome shotgun (WGS) entry which is preliminary data.</text>
</comment>
<keyword evidence="2 5" id="KW-0210">Decarboxylase</keyword>
<reference evidence="11 12" key="2">
    <citation type="journal article" date="2014" name="FEMS Microbiol. Lett.">
        <title>Draft genomic DNA sequence of the facultatively methylotrophic bacterium Acidomonas methanolica type strain MB58.</title>
        <authorList>
            <person name="Higashiura N."/>
            <person name="Hadano H."/>
            <person name="Hirakawa H."/>
            <person name="Matsutani M."/>
            <person name="Takabe S."/>
            <person name="Matsushita K."/>
            <person name="Azuma Y."/>
        </authorList>
    </citation>
    <scope>NUCLEOTIDE SEQUENCE [LARGE SCALE GENOMIC DNA]</scope>
    <source>
        <strain evidence="11 12">MB58</strain>
    </source>
</reference>
<feature type="binding site" evidence="5">
    <location>
        <position position="392"/>
    </location>
    <ligand>
        <name>substrate</name>
    </ligand>
</feature>
<feature type="binding site" evidence="5">
    <location>
        <position position="335"/>
    </location>
    <ligand>
        <name>substrate</name>
    </ligand>
</feature>
<keyword evidence="5 8" id="KW-0457">Lysine biosynthesis</keyword>
<dbReference type="FunFam" id="3.20.20.10:FF:000003">
    <property type="entry name" value="Diaminopimelate decarboxylase"/>
    <property type="match status" value="1"/>
</dbReference>
<evidence type="ECO:0000313" key="11">
    <source>
        <dbReference type="EMBL" id="GAJ28818.1"/>
    </source>
</evidence>
<dbReference type="Gene3D" id="2.40.37.10">
    <property type="entry name" value="Lyase, Ornithine Decarboxylase, Chain A, domain 1"/>
    <property type="match status" value="1"/>
</dbReference>
<dbReference type="InterPro" id="IPR009006">
    <property type="entry name" value="Ala_racemase/Decarboxylase_C"/>
</dbReference>
<comment type="function">
    <text evidence="5">Specifically catalyzes the decarboxylation of meso-diaminopimelate (meso-DAP) to L-lysine.</text>
</comment>
<evidence type="ECO:0000259" key="9">
    <source>
        <dbReference type="Pfam" id="PF00278"/>
    </source>
</evidence>
<keyword evidence="5" id="KW-0028">Amino-acid biosynthesis</keyword>
<accession>A0A023D3T7</accession>
<evidence type="ECO:0000313" key="12">
    <source>
        <dbReference type="Proteomes" id="UP000019760"/>
    </source>
</evidence>
<feature type="binding site" evidence="5">
    <location>
        <position position="293"/>
    </location>
    <ligand>
        <name>substrate</name>
    </ligand>
</feature>
<dbReference type="EMBL" id="BAND01000038">
    <property type="protein sequence ID" value="GAJ28818.1"/>
    <property type="molecule type" value="Genomic_DNA"/>
</dbReference>
<organism evidence="11 12">
    <name type="scientific">Acidomonas methanolica NBRC 104435</name>
    <dbReference type="NCBI Taxonomy" id="1231351"/>
    <lineage>
        <taxon>Bacteria</taxon>
        <taxon>Pseudomonadati</taxon>
        <taxon>Pseudomonadota</taxon>
        <taxon>Alphaproteobacteria</taxon>
        <taxon>Acetobacterales</taxon>
        <taxon>Acetobacteraceae</taxon>
        <taxon>Acidomonas</taxon>
    </lineage>
</organism>
<feature type="binding site" evidence="5">
    <location>
        <position position="331"/>
    </location>
    <ligand>
        <name>substrate</name>
    </ligand>
</feature>
<dbReference type="AlphaFoldDB" id="A0A023D3T7"/>
<dbReference type="InterPro" id="IPR022644">
    <property type="entry name" value="De-COase2_N"/>
</dbReference>
<dbReference type="PRINTS" id="PR01179">
    <property type="entry name" value="ODADCRBXLASE"/>
</dbReference>
<dbReference type="InterPro" id="IPR022657">
    <property type="entry name" value="De-COase2_CS"/>
</dbReference>
<evidence type="ECO:0000256" key="2">
    <source>
        <dbReference type="ARBA" id="ARBA00022793"/>
    </source>
</evidence>
<dbReference type="PANTHER" id="PTHR43727:SF2">
    <property type="entry name" value="GROUP IV DECARBOXYLASE"/>
    <property type="match status" value="1"/>
</dbReference>
<feature type="active site" description="Proton donor" evidence="7">
    <location>
        <position position="363"/>
    </location>
</feature>
<dbReference type="Pfam" id="PF02784">
    <property type="entry name" value="Orn_Arg_deC_N"/>
    <property type="match status" value="1"/>
</dbReference>
<feature type="domain" description="Orn/DAP/Arg decarboxylase 2 C-terminal" evidence="9">
    <location>
        <begin position="298"/>
        <end position="390"/>
    </location>
</feature>
<dbReference type="PANTHER" id="PTHR43727">
    <property type="entry name" value="DIAMINOPIMELATE DECARBOXYLASE"/>
    <property type="match status" value="1"/>
</dbReference>
<feature type="binding site" evidence="5">
    <location>
        <position position="256"/>
    </location>
    <ligand>
        <name>pyridoxal 5'-phosphate</name>
        <dbReference type="ChEBI" id="CHEBI:597326"/>
    </ligand>
</feature>
<comment type="catalytic activity">
    <reaction evidence="5 8">
        <text>meso-2,6-diaminopimelate + H(+) = L-lysine + CO2</text>
        <dbReference type="Rhea" id="RHEA:15101"/>
        <dbReference type="ChEBI" id="CHEBI:15378"/>
        <dbReference type="ChEBI" id="CHEBI:16526"/>
        <dbReference type="ChEBI" id="CHEBI:32551"/>
        <dbReference type="ChEBI" id="CHEBI:57791"/>
        <dbReference type="EC" id="4.1.1.20"/>
    </reaction>
</comment>
<feature type="binding site" evidence="5">
    <location>
        <position position="392"/>
    </location>
    <ligand>
        <name>pyridoxal 5'-phosphate</name>
        <dbReference type="ChEBI" id="CHEBI:597326"/>
    </ligand>
</feature>
<dbReference type="EC" id="4.1.1.20" evidence="5 6"/>
<comment type="cofactor">
    <cofactor evidence="1 5 7 8">
        <name>pyridoxal 5'-phosphate</name>
        <dbReference type="ChEBI" id="CHEBI:597326"/>
    </cofactor>
</comment>
<evidence type="ECO:0000256" key="8">
    <source>
        <dbReference type="RuleBase" id="RU003738"/>
    </source>
</evidence>